<evidence type="ECO:0000313" key="2">
    <source>
        <dbReference type="EMBL" id="SBT01357.1"/>
    </source>
</evidence>
<feature type="transmembrane region" description="Helical" evidence="1">
    <location>
        <begin position="75"/>
        <end position="95"/>
    </location>
</feature>
<sequence>MHLTPWGNECIRNSEIDEEFKYMKNKKKIDDFCEDVAYIVENISEIHSNVCKEIKTYIVEQITILKPIYTTSGTMPSIIAVTSLSGILSSFFLLYKTTSFSSMLNTLIRKKLKFGNNLIDEAYHETLEDIS</sequence>
<name>A0A1A8X7Y2_PLAOA</name>
<dbReference type="EMBL" id="FLQV01002446">
    <property type="protein sequence ID" value="SBT01357.1"/>
    <property type="molecule type" value="Genomic_DNA"/>
</dbReference>
<dbReference type="AlphaFoldDB" id="A0A1A8X7Y2"/>
<accession>A0A1A8X7Y2</accession>
<keyword evidence="1" id="KW-0812">Transmembrane</keyword>
<protein>
    <recommendedName>
        <fullName evidence="4">PIR Superfamily Protein</fullName>
    </recommendedName>
</protein>
<evidence type="ECO:0000313" key="3">
    <source>
        <dbReference type="Proteomes" id="UP000078546"/>
    </source>
</evidence>
<proteinExistence type="predicted"/>
<organism evidence="2 3">
    <name type="scientific">Plasmodium ovale curtisi</name>
    <dbReference type="NCBI Taxonomy" id="864141"/>
    <lineage>
        <taxon>Eukaryota</taxon>
        <taxon>Sar</taxon>
        <taxon>Alveolata</taxon>
        <taxon>Apicomplexa</taxon>
        <taxon>Aconoidasida</taxon>
        <taxon>Haemosporida</taxon>
        <taxon>Plasmodiidae</taxon>
        <taxon>Plasmodium</taxon>
        <taxon>Plasmodium (Plasmodium)</taxon>
    </lineage>
</organism>
<evidence type="ECO:0008006" key="4">
    <source>
        <dbReference type="Google" id="ProtNLM"/>
    </source>
</evidence>
<reference evidence="3" key="1">
    <citation type="submission" date="2016-05" db="EMBL/GenBank/DDBJ databases">
        <authorList>
            <person name="Naeem Raeece"/>
        </authorList>
    </citation>
    <scope>NUCLEOTIDE SEQUENCE [LARGE SCALE GENOMIC DNA]</scope>
</reference>
<keyword evidence="1" id="KW-0472">Membrane</keyword>
<evidence type="ECO:0000256" key="1">
    <source>
        <dbReference type="SAM" id="Phobius"/>
    </source>
</evidence>
<keyword evidence="1" id="KW-1133">Transmembrane helix</keyword>
<dbReference type="Proteomes" id="UP000078546">
    <property type="component" value="Unassembled WGS sequence"/>
</dbReference>
<gene>
    <name evidence="2" type="ORF">POVCU1_066330</name>
</gene>